<dbReference type="AlphaFoldDB" id="A0A402D183"/>
<evidence type="ECO:0000313" key="2">
    <source>
        <dbReference type="EMBL" id="BDI31631.1"/>
    </source>
</evidence>
<dbReference type="Gene3D" id="3.30.420.380">
    <property type="match status" value="1"/>
</dbReference>
<dbReference type="EMBL" id="AP025739">
    <property type="protein sequence ID" value="BDI31631.1"/>
    <property type="molecule type" value="Genomic_DNA"/>
</dbReference>
<dbReference type="Pfam" id="PF05137">
    <property type="entry name" value="PilN"/>
    <property type="match status" value="1"/>
</dbReference>
<name>A0A402D183_9BACT</name>
<gene>
    <name evidence="2" type="ORF">CCAX7_36820</name>
</gene>
<reference evidence="2 3" key="1">
    <citation type="journal article" date="2019" name="Int. J. Syst. Evol. Microbiol.">
        <title>Capsulimonas corticalis gen. nov., sp. nov., an aerobic capsulated bacterium, of a novel bacterial order, Capsulimonadales ord. nov., of the class Armatimonadia of the phylum Armatimonadetes.</title>
        <authorList>
            <person name="Li J."/>
            <person name="Kudo C."/>
            <person name="Tonouchi A."/>
        </authorList>
    </citation>
    <scope>NUCLEOTIDE SEQUENCE [LARGE SCALE GENOMIC DNA]</scope>
    <source>
        <strain evidence="2 3">AX-7</strain>
    </source>
</reference>
<protein>
    <submittedName>
        <fullName evidence="2">Uncharacterized protein</fullName>
    </submittedName>
</protein>
<dbReference type="InterPro" id="IPR007813">
    <property type="entry name" value="PilN"/>
</dbReference>
<evidence type="ECO:0000313" key="3">
    <source>
        <dbReference type="Proteomes" id="UP000287394"/>
    </source>
</evidence>
<proteinExistence type="predicted"/>
<dbReference type="KEGG" id="ccot:CCAX7_36820"/>
<keyword evidence="3" id="KW-1185">Reference proteome</keyword>
<dbReference type="Proteomes" id="UP000287394">
    <property type="component" value="Chromosome"/>
</dbReference>
<sequence length="436" mass="45867">MSRSPAAPPIHVSWTPGFVEVVNAATGARAAATALPELRSFWNGNKNVLVGVGRSLVFLKTARLPKAAPEDLRRILGIQMAQLFPLPPDQLSFDFVQTADHNGEGYLTLIGAIRSDDLRRLKTELREAGVHAERILPLSLAAPAAAASAGAPDAIVAAADPGGLGLDVVQDGIIRFSRLAALNSDVAVEAQRTMAAAQSGALPLVATGDLTLPSGLTSRSDLLTLLDQAPAFAFELAEERILEAKKRIAARTRLASLMTVSALLLCLLAFLDRNDAARAVQSSNTSFARQSKRMQAIEEVETQKAQTAIHIENTMRSAFEPAQPLSDVVAYVADQLPAGAWLTGIGVERGKALQARGMAKTSGDVTQFVNALGASPRFRDVKLVFASTGTIGAVPVVQFNVTAVCVGNLPMPAPEKPTTATARKTTVTTKTTGAAQ</sequence>
<feature type="compositionally biased region" description="Low complexity" evidence="1">
    <location>
        <begin position="416"/>
        <end position="436"/>
    </location>
</feature>
<accession>A0A402D183</accession>
<dbReference type="InterPro" id="IPR043129">
    <property type="entry name" value="ATPase_NBD"/>
</dbReference>
<feature type="region of interest" description="Disordered" evidence="1">
    <location>
        <begin position="413"/>
        <end position="436"/>
    </location>
</feature>
<organism evidence="2 3">
    <name type="scientific">Capsulimonas corticalis</name>
    <dbReference type="NCBI Taxonomy" id="2219043"/>
    <lineage>
        <taxon>Bacteria</taxon>
        <taxon>Bacillati</taxon>
        <taxon>Armatimonadota</taxon>
        <taxon>Armatimonadia</taxon>
        <taxon>Capsulimonadales</taxon>
        <taxon>Capsulimonadaceae</taxon>
        <taxon>Capsulimonas</taxon>
    </lineage>
</organism>
<dbReference type="OrthoDB" id="5405677at2"/>
<dbReference type="SUPFAM" id="SSF53067">
    <property type="entry name" value="Actin-like ATPase domain"/>
    <property type="match status" value="1"/>
</dbReference>
<evidence type="ECO:0000256" key="1">
    <source>
        <dbReference type="SAM" id="MobiDB-lite"/>
    </source>
</evidence>
<dbReference type="RefSeq" id="WP_119323313.1">
    <property type="nucleotide sequence ID" value="NZ_AP025739.1"/>
</dbReference>